<evidence type="ECO:0000313" key="3">
    <source>
        <dbReference type="EMBL" id="KAF2251716.1"/>
    </source>
</evidence>
<dbReference type="Gene3D" id="3.40.50.1110">
    <property type="entry name" value="SGNH hydrolase"/>
    <property type="match status" value="1"/>
</dbReference>
<dbReference type="SUPFAM" id="SSF52266">
    <property type="entry name" value="SGNH hydrolase"/>
    <property type="match status" value="1"/>
</dbReference>
<dbReference type="InterPro" id="IPR037459">
    <property type="entry name" value="RhgT-like"/>
</dbReference>
<dbReference type="PANTHER" id="PTHR43695:SF2">
    <property type="entry name" value="PUTATIVE (AFU_ORTHOLOGUE AFUA_2G17250)-RELATED"/>
    <property type="match status" value="1"/>
</dbReference>
<dbReference type="GO" id="GO:0016787">
    <property type="term" value="F:hydrolase activity"/>
    <property type="evidence" value="ECO:0007669"/>
    <property type="project" value="InterPro"/>
</dbReference>
<keyword evidence="4" id="KW-1185">Reference proteome</keyword>
<gene>
    <name evidence="3" type="ORF">BU26DRAFT_602235</name>
</gene>
<dbReference type="InterPro" id="IPR036514">
    <property type="entry name" value="SGNH_hydro_sf"/>
</dbReference>
<sequence>MRIPLLPFLLSSALASPVSHSATAAKGVYWLLAGDSTTAPNGGWGDGFLATTVAPGSAGHNYGHSGATTASFRAGGDWGQVIQDIGTYKSQYDVYVTIQFGHNDQKATSGVTLDQYKTNLLNFVKETTSAGGTPILLTPLTRRNFNSSGMVTENLAEQRAATISVAQANNVKWIDLNMASEDYVNAIGKTVASKYNLASDDWTHLNEWGGVVFARIVIDLLVEKYGALFEAATKKNETLSELIKAGKPA</sequence>
<organism evidence="3 4">
    <name type="scientific">Trematosphaeria pertusa</name>
    <dbReference type="NCBI Taxonomy" id="390896"/>
    <lineage>
        <taxon>Eukaryota</taxon>
        <taxon>Fungi</taxon>
        <taxon>Dikarya</taxon>
        <taxon>Ascomycota</taxon>
        <taxon>Pezizomycotina</taxon>
        <taxon>Dothideomycetes</taxon>
        <taxon>Pleosporomycetidae</taxon>
        <taxon>Pleosporales</taxon>
        <taxon>Massarineae</taxon>
        <taxon>Trematosphaeriaceae</taxon>
        <taxon>Trematosphaeria</taxon>
    </lineage>
</organism>
<dbReference type="Pfam" id="PF13472">
    <property type="entry name" value="Lipase_GDSL_2"/>
    <property type="match status" value="1"/>
</dbReference>
<evidence type="ECO:0000259" key="2">
    <source>
        <dbReference type="Pfam" id="PF13472"/>
    </source>
</evidence>
<dbReference type="RefSeq" id="XP_033686720.1">
    <property type="nucleotide sequence ID" value="XM_033835334.1"/>
</dbReference>
<evidence type="ECO:0000313" key="4">
    <source>
        <dbReference type="Proteomes" id="UP000800094"/>
    </source>
</evidence>
<dbReference type="EMBL" id="ML987192">
    <property type="protein sequence ID" value="KAF2251716.1"/>
    <property type="molecule type" value="Genomic_DNA"/>
</dbReference>
<feature type="signal peptide" evidence="1">
    <location>
        <begin position="1"/>
        <end position="15"/>
    </location>
</feature>
<proteinExistence type="predicted"/>
<dbReference type="CDD" id="cd01821">
    <property type="entry name" value="Rhamnogalacturan_acetylesterase_like"/>
    <property type="match status" value="1"/>
</dbReference>
<protein>
    <submittedName>
        <fullName evidence="3">Carbohydrate esterase family 12 protein</fullName>
    </submittedName>
</protein>
<feature type="chain" id="PRO_5025391908" evidence="1">
    <location>
        <begin position="16"/>
        <end position="249"/>
    </location>
</feature>
<reference evidence="3" key="1">
    <citation type="journal article" date="2020" name="Stud. Mycol.">
        <title>101 Dothideomycetes genomes: a test case for predicting lifestyles and emergence of pathogens.</title>
        <authorList>
            <person name="Haridas S."/>
            <person name="Albert R."/>
            <person name="Binder M."/>
            <person name="Bloem J."/>
            <person name="Labutti K."/>
            <person name="Salamov A."/>
            <person name="Andreopoulos B."/>
            <person name="Baker S."/>
            <person name="Barry K."/>
            <person name="Bills G."/>
            <person name="Bluhm B."/>
            <person name="Cannon C."/>
            <person name="Castanera R."/>
            <person name="Culley D."/>
            <person name="Daum C."/>
            <person name="Ezra D."/>
            <person name="Gonzalez J."/>
            <person name="Henrissat B."/>
            <person name="Kuo A."/>
            <person name="Liang C."/>
            <person name="Lipzen A."/>
            <person name="Lutzoni F."/>
            <person name="Magnuson J."/>
            <person name="Mondo S."/>
            <person name="Nolan M."/>
            <person name="Ohm R."/>
            <person name="Pangilinan J."/>
            <person name="Park H.-J."/>
            <person name="Ramirez L."/>
            <person name="Alfaro M."/>
            <person name="Sun H."/>
            <person name="Tritt A."/>
            <person name="Yoshinaga Y."/>
            <person name="Zwiers L.-H."/>
            <person name="Turgeon B."/>
            <person name="Goodwin S."/>
            <person name="Spatafora J."/>
            <person name="Crous P."/>
            <person name="Grigoriev I."/>
        </authorList>
    </citation>
    <scope>NUCLEOTIDE SEQUENCE</scope>
    <source>
        <strain evidence="3">CBS 122368</strain>
    </source>
</reference>
<name>A0A6A6IMU6_9PLEO</name>
<dbReference type="GeneID" id="54588664"/>
<feature type="domain" description="SGNH hydrolase-type esterase" evidence="2">
    <location>
        <begin position="34"/>
        <end position="209"/>
    </location>
</feature>
<dbReference type="AlphaFoldDB" id="A0A6A6IMU6"/>
<keyword evidence="1" id="KW-0732">Signal</keyword>
<evidence type="ECO:0000256" key="1">
    <source>
        <dbReference type="SAM" id="SignalP"/>
    </source>
</evidence>
<dbReference type="InterPro" id="IPR013830">
    <property type="entry name" value="SGNH_hydro"/>
</dbReference>
<dbReference type="PANTHER" id="PTHR43695">
    <property type="entry name" value="PUTATIVE (AFU_ORTHOLOGUE AFUA_2G17250)-RELATED"/>
    <property type="match status" value="1"/>
</dbReference>
<dbReference type="Proteomes" id="UP000800094">
    <property type="component" value="Unassembled WGS sequence"/>
</dbReference>
<accession>A0A6A6IMU6</accession>
<dbReference type="OrthoDB" id="5041285at2759"/>